<gene>
    <name evidence="2" type="ORF">RRG08_059899</name>
</gene>
<evidence type="ECO:0000313" key="2">
    <source>
        <dbReference type="EMBL" id="KAK3734717.1"/>
    </source>
</evidence>
<comment type="caution">
    <text evidence="2">The sequence shown here is derived from an EMBL/GenBank/DDBJ whole genome shotgun (WGS) entry which is preliminary data.</text>
</comment>
<keyword evidence="3" id="KW-1185">Reference proteome</keyword>
<dbReference type="Proteomes" id="UP001283361">
    <property type="component" value="Unassembled WGS sequence"/>
</dbReference>
<dbReference type="AlphaFoldDB" id="A0AAE0Y7I5"/>
<evidence type="ECO:0000313" key="3">
    <source>
        <dbReference type="Proteomes" id="UP001283361"/>
    </source>
</evidence>
<feature type="transmembrane region" description="Helical" evidence="1">
    <location>
        <begin position="114"/>
        <end position="133"/>
    </location>
</feature>
<sequence>MKRIRISVEHLLMVTTGSSLILGIVIVVVGASIRVDAVRFINAYGASLDDALDRNVCVDPRSGIDFCNRRDDLSQVYLGEWVVALGSVLVTTGFFVNILSVLGITAAFQRFKALLSLMIAVICIALGFEAFVIDILTNEESMFHIQAKQELVSLFKDNYELAMPENNSFTQAMNLVMLQASRSPKSVAISQHMYVDLIILEDFGGNISFVSDDGFVYSFLYPPACCRRELLNERKFNIFTRLHDCIESPPSVWMTSDINTEGCYTTMIKYVSDVYGTLANGILLYLVISHCVAAVLAVMILMRPPIPARFFKVEESEGFTLTMGSFEQPQHRFLPYAKSDDLSECENDPSKNGSTEIW</sequence>
<keyword evidence="1" id="KW-0472">Membrane</keyword>
<protein>
    <submittedName>
        <fullName evidence="2">Uncharacterized protein</fullName>
    </submittedName>
</protein>
<feature type="transmembrane region" description="Helical" evidence="1">
    <location>
        <begin position="12"/>
        <end position="33"/>
    </location>
</feature>
<feature type="transmembrane region" description="Helical" evidence="1">
    <location>
        <begin position="81"/>
        <end position="102"/>
    </location>
</feature>
<dbReference type="EMBL" id="JAWDGP010006836">
    <property type="protein sequence ID" value="KAK3734717.1"/>
    <property type="molecule type" value="Genomic_DNA"/>
</dbReference>
<keyword evidence="1" id="KW-1133">Transmembrane helix</keyword>
<evidence type="ECO:0000256" key="1">
    <source>
        <dbReference type="SAM" id="Phobius"/>
    </source>
</evidence>
<proteinExistence type="predicted"/>
<reference evidence="2" key="1">
    <citation type="journal article" date="2023" name="G3 (Bethesda)">
        <title>A reference genome for the long-term kleptoplast-retaining sea slug Elysia crispata morphotype clarki.</title>
        <authorList>
            <person name="Eastman K.E."/>
            <person name="Pendleton A.L."/>
            <person name="Shaikh M.A."/>
            <person name="Suttiyut T."/>
            <person name="Ogas R."/>
            <person name="Tomko P."/>
            <person name="Gavelis G."/>
            <person name="Widhalm J.R."/>
            <person name="Wisecaver J.H."/>
        </authorList>
    </citation>
    <scope>NUCLEOTIDE SEQUENCE</scope>
    <source>
        <strain evidence="2">ECLA1</strain>
    </source>
</reference>
<name>A0AAE0Y7I5_9GAST</name>
<feature type="transmembrane region" description="Helical" evidence="1">
    <location>
        <begin position="282"/>
        <end position="302"/>
    </location>
</feature>
<organism evidence="2 3">
    <name type="scientific">Elysia crispata</name>
    <name type="common">lettuce slug</name>
    <dbReference type="NCBI Taxonomy" id="231223"/>
    <lineage>
        <taxon>Eukaryota</taxon>
        <taxon>Metazoa</taxon>
        <taxon>Spiralia</taxon>
        <taxon>Lophotrochozoa</taxon>
        <taxon>Mollusca</taxon>
        <taxon>Gastropoda</taxon>
        <taxon>Heterobranchia</taxon>
        <taxon>Euthyneura</taxon>
        <taxon>Panpulmonata</taxon>
        <taxon>Sacoglossa</taxon>
        <taxon>Placobranchoidea</taxon>
        <taxon>Plakobranchidae</taxon>
        <taxon>Elysia</taxon>
    </lineage>
</organism>
<accession>A0AAE0Y7I5</accession>
<keyword evidence="1" id="KW-0812">Transmembrane</keyword>